<dbReference type="PANTHER" id="PTHR33979">
    <property type="entry name" value="OS02G0221600 PROTEIN"/>
    <property type="match status" value="1"/>
</dbReference>
<dbReference type="EMBL" id="PJQD01000050">
    <property type="protein sequence ID" value="POY72288.1"/>
    <property type="molecule type" value="Genomic_DNA"/>
</dbReference>
<dbReference type="PANTHER" id="PTHR33979:SF2">
    <property type="entry name" value="PEPTIDASE M50B-LIKE-DOMAIN-CONTAINING PROTEIN"/>
    <property type="match status" value="1"/>
</dbReference>
<dbReference type="STRING" id="741276.A0A2S5B680"/>
<keyword evidence="4" id="KW-1185">Reference proteome</keyword>
<dbReference type="Pfam" id="PF13398">
    <property type="entry name" value="Peptidase_M50B"/>
    <property type="match status" value="1"/>
</dbReference>
<reference evidence="3 4" key="1">
    <citation type="journal article" date="2018" name="Front. Microbiol.">
        <title>Prospects for Fungal Bioremediation of Acidic Radioactive Waste Sites: Characterization and Genome Sequence of Rhodotorula taiwanensis MD1149.</title>
        <authorList>
            <person name="Tkavc R."/>
            <person name="Matrosova V.Y."/>
            <person name="Grichenko O.E."/>
            <person name="Gostincar C."/>
            <person name="Volpe R.P."/>
            <person name="Klimenkova P."/>
            <person name="Gaidamakova E.K."/>
            <person name="Zhou C.E."/>
            <person name="Stewart B.J."/>
            <person name="Lyman M.G."/>
            <person name="Malfatti S.A."/>
            <person name="Rubinfeld B."/>
            <person name="Courtot M."/>
            <person name="Singh J."/>
            <person name="Dalgard C.L."/>
            <person name="Hamilton T."/>
            <person name="Frey K.G."/>
            <person name="Gunde-Cimerman N."/>
            <person name="Dugan L."/>
            <person name="Daly M.J."/>
        </authorList>
    </citation>
    <scope>NUCLEOTIDE SEQUENCE [LARGE SCALE GENOMIC DNA]</scope>
    <source>
        <strain evidence="3 4">MD1149</strain>
    </source>
</reference>
<name>A0A2S5B680_9BASI</name>
<feature type="transmembrane region" description="Helical" evidence="2">
    <location>
        <begin position="221"/>
        <end position="240"/>
    </location>
</feature>
<evidence type="ECO:0000313" key="3">
    <source>
        <dbReference type="EMBL" id="POY72288.1"/>
    </source>
</evidence>
<feature type="transmembrane region" description="Helical" evidence="2">
    <location>
        <begin position="184"/>
        <end position="214"/>
    </location>
</feature>
<gene>
    <name evidence="3" type="ORF">BMF94_4590</name>
</gene>
<evidence type="ECO:0000313" key="4">
    <source>
        <dbReference type="Proteomes" id="UP000237144"/>
    </source>
</evidence>
<organism evidence="3 4">
    <name type="scientific">Rhodotorula taiwanensis</name>
    <dbReference type="NCBI Taxonomy" id="741276"/>
    <lineage>
        <taxon>Eukaryota</taxon>
        <taxon>Fungi</taxon>
        <taxon>Dikarya</taxon>
        <taxon>Basidiomycota</taxon>
        <taxon>Pucciniomycotina</taxon>
        <taxon>Microbotryomycetes</taxon>
        <taxon>Sporidiobolales</taxon>
        <taxon>Sporidiobolaceae</taxon>
        <taxon>Rhodotorula</taxon>
    </lineage>
</organism>
<dbReference type="OrthoDB" id="40823at2759"/>
<dbReference type="AlphaFoldDB" id="A0A2S5B680"/>
<feature type="transmembrane region" description="Helical" evidence="2">
    <location>
        <begin position="100"/>
        <end position="121"/>
    </location>
</feature>
<sequence length="334" mass="36245">MPPAPLYLVESMLDLVPPEPSLDALAESDSAPSQRWTEPKTAGYATTESFERRNRYIGRPDDVRTGSFDVLRRTEAVQGSATHVLGKRSGLSVSTDSQKVTLGVIAAYAVVISILWVTPVLKWVLWPFKMLTVAFHEFSHAATGCCTGAKIKSISLDPREGGVTMMTGGIGAITLPAGYLGSSLIGAVLIMCGFDITASKIIAIVVGVCFLVTLWWSRRDWLSILTILFATALIVAFFFIAHGQALRWYMLFLGVMSCLYSVYDICDDLIFRKVNESDASVFAKRYGGSAQCWGVLWGLISLGFMAAGIIAGLALFPEDFAVQADSGKSFLPTR</sequence>
<keyword evidence="2" id="KW-0812">Transmembrane</keyword>
<feature type="transmembrane region" description="Helical" evidence="2">
    <location>
        <begin position="246"/>
        <end position="263"/>
    </location>
</feature>
<feature type="region of interest" description="Disordered" evidence="1">
    <location>
        <begin position="20"/>
        <end position="44"/>
    </location>
</feature>
<feature type="transmembrane region" description="Helical" evidence="2">
    <location>
        <begin position="294"/>
        <end position="316"/>
    </location>
</feature>
<comment type="caution">
    <text evidence="3">The sequence shown here is derived from an EMBL/GenBank/DDBJ whole genome shotgun (WGS) entry which is preliminary data.</text>
</comment>
<protein>
    <recommendedName>
        <fullName evidence="5">Peptidase M50B-like-domain-containing protein</fullName>
    </recommendedName>
</protein>
<accession>A0A2S5B680</accession>
<dbReference type="Proteomes" id="UP000237144">
    <property type="component" value="Unassembled WGS sequence"/>
</dbReference>
<evidence type="ECO:0000256" key="2">
    <source>
        <dbReference type="SAM" id="Phobius"/>
    </source>
</evidence>
<proteinExistence type="predicted"/>
<keyword evidence="2" id="KW-1133">Transmembrane helix</keyword>
<evidence type="ECO:0008006" key="5">
    <source>
        <dbReference type="Google" id="ProtNLM"/>
    </source>
</evidence>
<evidence type="ECO:0000256" key="1">
    <source>
        <dbReference type="SAM" id="MobiDB-lite"/>
    </source>
</evidence>
<dbReference type="InterPro" id="IPR049500">
    <property type="entry name" value="Peptidase_M50B-like"/>
</dbReference>
<keyword evidence="2" id="KW-0472">Membrane</keyword>